<sequence>MACAVGLEHANHLVGLNDIADAYDLAAQPRRIGQRTEHVEHGRNADLGAHRRGKPHRGVERASERETHACFAHTASHAFGRNVVGDADRCEEVERTRSARCFAVAVLAHHGARAGGDEARHGRDIERSLLTRRGTTRADDVDRTVDQRPDVERRGRVVHGPHHARHLLDRLAFHAQRDDEGRDLRRGRLPLEDLRHGDAGHLDRQRAALREGSQDTGPPTDRVDAHVSILPKIS</sequence>
<dbReference type="EMBL" id="CAFBMH010000234">
    <property type="protein sequence ID" value="CAB4941096.1"/>
    <property type="molecule type" value="Genomic_DNA"/>
</dbReference>
<gene>
    <name evidence="1" type="ORF">UFOPK3543_03260</name>
</gene>
<evidence type="ECO:0000313" key="1">
    <source>
        <dbReference type="EMBL" id="CAB4941096.1"/>
    </source>
</evidence>
<name>A0A6J7JD19_9ZZZZ</name>
<protein>
    <submittedName>
        <fullName evidence="1">Unannotated protein</fullName>
    </submittedName>
</protein>
<reference evidence="1" key="1">
    <citation type="submission" date="2020-05" db="EMBL/GenBank/DDBJ databases">
        <authorList>
            <person name="Chiriac C."/>
            <person name="Salcher M."/>
            <person name="Ghai R."/>
            <person name="Kavagutti S V."/>
        </authorList>
    </citation>
    <scope>NUCLEOTIDE SEQUENCE</scope>
</reference>
<accession>A0A6J7JD19</accession>
<proteinExistence type="predicted"/>
<dbReference type="AlphaFoldDB" id="A0A6J7JD19"/>
<organism evidence="1">
    <name type="scientific">freshwater metagenome</name>
    <dbReference type="NCBI Taxonomy" id="449393"/>
    <lineage>
        <taxon>unclassified sequences</taxon>
        <taxon>metagenomes</taxon>
        <taxon>ecological metagenomes</taxon>
    </lineage>
</organism>